<evidence type="ECO:0000313" key="2">
    <source>
        <dbReference type="EMBL" id="PEH38366.1"/>
    </source>
</evidence>
<dbReference type="PRINTS" id="PR01438">
    <property type="entry name" value="UNVRSLSTRESS"/>
</dbReference>
<proteinExistence type="inferred from homology"/>
<comment type="similarity">
    <text evidence="1">Belongs to the universal stress protein A family.</text>
</comment>
<dbReference type="Proteomes" id="UP000220629">
    <property type="component" value="Unassembled WGS sequence"/>
</dbReference>
<evidence type="ECO:0000313" key="3">
    <source>
        <dbReference type="Proteomes" id="UP000220629"/>
    </source>
</evidence>
<dbReference type="InterPro" id="IPR014729">
    <property type="entry name" value="Rossmann-like_a/b/a_fold"/>
</dbReference>
<dbReference type="InterPro" id="IPR006015">
    <property type="entry name" value="Universal_stress_UspA"/>
</dbReference>
<dbReference type="PANTHER" id="PTHR46268">
    <property type="entry name" value="STRESS RESPONSE PROTEIN NHAX"/>
    <property type="match status" value="1"/>
</dbReference>
<organism evidence="2 3">
    <name type="scientific">Burkholderia gladioli</name>
    <name type="common">Pseudomonas marginata</name>
    <name type="synonym">Phytomonas marginata</name>
    <dbReference type="NCBI Taxonomy" id="28095"/>
    <lineage>
        <taxon>Bacteria</taxon>
        <taxon>Pseudomonadati</taxon>
        <taxon>Pseudomonadota</taxon>
        <taxon>Betaproteobacteria</taxon>
        <taxon>Burkholderiales</taxon>
        <taxon>Burkholderiaceae</taxon>
        <taxon>Burkholderia</taxon>
    </lineage>
</organism>
<evidence type="ECO:0000256" key="1">
    <source>
        <dbReference type="ARBA" id="ARBA00008791"/>
    </source>
</evidence>
<gene>
    <name evidence="2" type="ORF">CRM94_28630</name>
</gene>
<accession>A0A2A7S491</accession>
<dbReference type="Pfam" id="PF00582">
    <property type="entry name" value="Usp"/>
    <property type="match status" value="1"/>
</dbReference>
<dbReference type="PANTHER" id="PTHR46268:SF15">
    <property type="entry name" value="UNIVERSAL STRESS PROTEIN HP_0031"/>
    <property type="match status" value="1"/>
</dbReference>
<reference evidence="3" key="1">
    <citation type="submission" date="2017-09" db="EMBL/GenBank/DDBJ databases">
        <title>FDA dAtabase for Regulatory Grade micrObial Sequences (FDA-ARGOS): Supporting development and validation of Infectious Disease Dx tests.</title>
        <authorList>
            <person name="Minogue T."/>
            <person name="Wolcott M."/>
            <person name="Wasieloski L."/>
            <person name="Aguilar W."/>
            <person name="Moore D."/>
            <person name="Tallon L."/>
            <person name="Sadzewicz L."/>
            <person name="Ott S."/>
            <person name="Zhao X."/>
            <person name="Nagaraj S."/>
            <person name="Vavikolanu K."/>
            <person name="Aluvathingal J."/>
            <person name="Nadendla S."/>
            <person name="Sichtig H."/>
        </authorList>
    </citation>
    <scope>NUCLEOTIDE SEQUENCE [LARGE SCALE GENOMIC DNA]</scope>
    <source>
        <strain evidence="3">FDAARGOS_390</strain>
    </source>
</reference>
<dbReference type="AlphaFoldDB" id="A0A2A7S491"/>
<dbReference type="EMBL" id="PDDY01000004">
    <property type="protein sequence ID" value="PEH38366.1"/>
    <property type="molecule type" value="Genomic_DNA"/>
</dbReference>
<protein>
    <submittedName>
        <fullName evidence="2">Universal stress protein UspA</fullName>
    </submittedName>
</protein>
<comment type="caution">
    <text evidence="2">The sequence shown here is derived from an EMBL/GenBank/DDBJ whole genome shotgun (WGS) entry which is preliminary data.</text>
</comment>
<dbReference type="RefSeq" id="WP_098154001.1">
    <property type="nucleotide sequence ID" value="NZ_CADEPX010000014.1"/>
</dbReference>
<dbReference type="CDD" id="cd00293">
    <property type="entry name" value="USP-like"/>
    <property type="match status" value="1"/>
</dbReference>
<dbReference type="SUPFAM" id="SSF52402">
    <property type="entry name" value="Adenine nucleotide alpha hydrolases-like"/>
    <property type="match status" value="1"/>
</dbReference>
<name>A0A2A7S491_BURGA</name>
<sequence length="174" mass="18289">MYSRILVAIDGSRTSSRALDVALQIAADNAATLETLYVIDFPVAVLDAPGYDSSIFLDAARAEGQRIGADAAQRMAAHGVKGTQLVLETGPIGEDIAATIERAARAWPAELLVMGTHGRRGWRHLMLGSVAERTLRIATCPVLLVPARMVAAEPKDELAGAPADIADDTAKASS</sequence>
<dbReference type="Gene3D" id="3.40.50.620">
    <property type="entry name" value="HUPs"/>
    <property type="match status" value="1"/>
</dbReference>
<dbReference type="InterPro" id="IPR006016">
    <property type="entry name" value="UspA"/>
</dbReference>